<dbReference type="GO" id="GO:0005737">
    <property type="term" value="C:cytoplasm"/>
    <property type="evidence" value="ECO:0007669"/>
    <property type="project" value="TreeGrafter"/>
</dbReference>
<dbReference type="SUPFAM" id="SSF55681">
    <property type="entry name" value="Class II aaRS and biotin synthetases"/>
    <property type="match status" value="1"/>
</dbReference>
<dbReference type="PANTHER" id="PTHR12835:SF5">
    <property type="entry name" value="BIOTIN--PROTEIN LIGASE"/>
    <property type="match status" value="1"/>
</dbReference>
<keyword evidence="7" id="KW-1185">Reference proteome</keyword>
<dbReference type="OrthoDB" id="10250105at2759"/>
<sequence length="331" mass="36909">MHWLLRPMHTRHLHPLLALSLSVSVSVLRTATAFQATPTLTKNSSVAPMTTVSSSSNNNESSTCSSDPQSRYADILDFHVLQEPIGSTQDETKRLLQERHNGNNNNSSRILAVLAKQQENGRGTQGRKWEGRQGNVYLTMAVPFPQIPVTITLLPLQIGVLIAHTLQEFDKNNHKITVKWPNDVLVEDRKIAGVLIENWLAPAPDRTVWLVIGIGINIAYAPVLPEGIRPAICLQEMYKDNTLPESTSQEVGTHLVYSLLDWLEKGRTSNNKALMDTQVLQEWKALAKFGQVYKIRETGEEVVTLGVQNDGQLKVRGANGRERSLTADYLH</sequence>
<organism evidence="6 7">
    <name type="scientific">Seminavis robusta</name>
    <dbReference type="NCBI Taxonomy" id="568900"/>
    <lineage>
        <taxon>Eukaryota</taxon>
        <taxon>Sar</taxon>
        <taxon>Stramenopiles</taxon>
        <taxon>Ochrophyta</taxon>
        <taxon>Bacillariophyta</taxon>
        <taxon>Bacillariophyceae</taxon>
        <taxon>Bacillariophycidae</taxon>
        <taxon>Naviculales</taxon>
        <taxon>Naviculaceae</taxon>
        <taxon>Seminavis</taxon>
    </lineage>
</organism>
<feature type="chain" id="PRO_5040165370" evidence="4">
    <location>
        <begin position="34"/>
        <end position="331"/>
    </location>
</feature>
<reference evidence="6" key="1">
    <citation type="submission" date="2020-06" db="EMBL/GenBank/DDBJ databases">
        <authorList>
            <consortium name="Plant Systems Biology data submission"/>
        </authorList>
    </citation>
    <scope>NUCLEOTIDE SEQUENCE</scope>
    <source>
        <strain evidence="6">D6</strain>
    </source>
</reference>
<gene>
    <name evidence="6" type="ORF">SEMRO_154_G069960.1</name>
</gene>
<dbReference type="Proteomes" id="UP001153069">
    <property type="component" value="Unassembled WGS sequence"/>
</dbReference>
<dbReference type="PANTHER" id="PTHR12835">
    <property type="entry name" value="BIOTIN PROTEIN LIGASE"/>
    <property type="match status" value="1"/>
</dbReference>
<dbReference type="PROSITE" id="PS51733">
    <property type="entry name" value="BPL_LPL_CATALYTIC"/>
    <property type="match status" value="1"/>
</dbReference>
<feature type="signal peptide" evidence="4">
    <location>
        <begin position="1"/>
        <end position="33"/>
    </location>
</feature>
<comment type="caution">
    <text evidence="6">The sequence shown here is derived from an EMBL/GenBank/DDBJ whole genome shotgun (WGS) entry which is preliminary data.</text>
</comment>
<name>A0A9N8DGY7_9STRA</name>
<evidence type="ECO:0000256" key="3">
    <source>
        <dbReference type="SAM" id="MobiDB-lite"/>
    </source>
</evidence>
<evidence type="ECO:0000256" key="4">
    <source>
        <dbReference type="SAM" id="SignalP"/>
    </source>
</evidence>
<dbReference type="Pfam" id="PF03099">
    <property type="entry name" value="BPL_LplA_LipB"/>
    <property type="match status" value="1"/>
</dbReference>
<evidence type="ECO:0000256" key="1">
    <source>
        <dbReference type="ARBA" id="ARBA00009934"/>
    </source>
</evidence>
<feature type="domain" description="BPL/LPL catalytic" evidence="5">
    <location>
        <begin position="68"/>
        <end position="267"/>
    </location>
</feature>
<accession>A0A9N8DGY7</accession>
<keyword evidence="4" id="KW-0732">Signal</keyword>
<proteinExistence type="inferred from homology"/>
<comment type="similarity">
    <text evidence="1">Belongs to the biotin--protein ligase family.</text>
</comment>
<dbReference type="NCBIfam" id="TIGR00121">
    <property type="entry name" value="birA_ligase"/>
    <property type="match status" value="1"/>
</dbReference>
<dbReference type="EMBL" id="CAICTM010000153">
    <property type="protein sequence ID" value="CAB9503027.1"/>
    <property type="molecule type" value="Genomic_DNA"/>
</dbReference>
<protein>
    <submittedName>
        <fullName evidence="6">Bifunctional ligase/repressor BirA</fullName>
    </submittedName>
</protein>
<evidence type="ECO:0000313" key="6">
    <source>
        <dbReference type="EMBL" id="CAB9503027.1"/>
    </source>
</evidence>
<dbReference type="GO" id="GO:0004077">
    <property type="term" value="F:biotin--[biotin carboxyl-carrier protein] ligase activity"/>
    <property type="evidence" value="ECO:0007669"/>
    <property type="project" value="InterPro"/>
</dbReference>
<dbReference type="InterPro" id="IPR045864">
    <property type="entry name" value="aa-tRNA-synth_II/BPL/LPL"/>
</dbReference>
<dbReference type="InterPro" id="IPR004408">
    <property type="entry name" value="Biotin_CoA_COase_ligase"/>
</dbReference>
<dbReference type="InterPro" id="IPR004143">
    <property type="entry name" value="BPL_LPL_catalytic"/>
</dbReference>
<keyword evidence="2 6" id="KW-0436">Ligase</keyword>
<evidence type="ECO:0000313" key="7">
    <source>
        <dbReference type="Proteomes" id="UP001153069"/>
    </source>
</evidence>
<feature type="compositionally biased region" description="Low complexity" evidence="3">
    <location>
        <begin position="50"/>
        <end position="66"/>
    </location>
</feature>
<dbReference type="CDD" id="cd16442">
    <property type="entry name" value="BPL"/>
    <property type="match status" value="1"/>
</dbReference>
<evidence type="ECO:0000259" key="5">
    <source>
        <dbReference type="PROSITE" id="PS51733"/>
    </source>
</evidence>
<evidence type="ECO:0000256" key="2">
    <source>
        <dbReference type="ARBA" id="ARBA00022598"/>
    </source>
</evidence>
<dbReference type="Gene3D" id="3.30.930.10">
    <property type="entry name" value="Bira Bifunctional Protein, Domain 2"/>
    <property type="match status" value="1"/>
</dbReference>
<dbReference type="AlphaFoldDB" id="A0A9N8DGY7"/>
<feature type="region of interest" description="Disordered" evidence="3">
    <location>
        <begin position="44"/>
        <end position="68"/>
    </location>
</feature>